<dbReference type="Gene3D" id="3.40.50.1000">
    <property type="entry name" value="HAD superfamily/HAD-like"/>
    <property type="match status" value="1"/>
</dbReference>
<dbReference type="GO" id="GO:0045332">
    <property type="term" value="P:phospholipid translocation"/>
    <property type="evidence" value="ECO:0007669"/>
    <property type="project" value="TreeGrafter"/>
</dbReference>
<dbReference type="GO" id="GO:0005886">
    <property type="term" value="C:plasma membrane"/>
    <property type="evidence" value="ECO:0007669"/>
    <property type="project" value="TreeGrafter"/>
</dbReference>
<dbReference type="PANTHER" id="PTHR24092">
    <property type="entry name" value="PROBABLE PHOSPHOLIPID-TRANSPORTING ATPASE"/>
    <property type="match status" value="1"/>
</dbReference>
<sequence length="605" mass="67007">MRPHLSVSILSMIITYSGLIPISLLVTLEMIALFQTYFIRQVHNAAEIREFLSLLAICHTVVPEKSKDGSLVYHASSPEFLSLLAICHTVVPEKSKDGSLVYHASSPDEAVLVACARQLKFFFHTRTPFCVYISAMGKEEKYEVLNVLEFTSTRRRMGVIVKSPSSKIKLYIKGAELRETSRSFILQGNIKGYRTLCMAVTELTDKEYMEWEPGYYRASIALDSREMLIEQQAEKIERNLRLLGATGIEDKLQEGVKATIANLALGGMNIWVLTGDKIETAQNIGFSCGLIKPDMPTLVCNFHFRRFCLSIPPSCLGVKATIANLALGGMNIWMLTGDKIETAQNIGFSCGLIKPDMPTLVCNFHFRRFCLSIPPSCLVISEGSPEKTRDRLRSYINDIYSSHCAIKIALIVISEGSPEKTRDRLRSYINDIYSSHCAIKIALIVISEGSPEKTRDRLRSYINDIYSSHCAIKIALIVSGQGYFLAMLYLFISFNHCKTTSFSKKEAFKSLGHLLKDMMDIEFFFLASRCSCVICCRCSPMQKAAVVKLIQNYCDGATLAVGDGANDVAMIQAADVGVGICGEEGMQASLAADYSIAQAGLSPSP</sequence>
<evidence type="ECO:0000313" key="6">
    <source>
        <dbReference type="Proteomes" id="UP000036681"/>
    </source>
</evidence>
<dbReference type="GO" id="GO:0140326">
    <property type="term" value="F:ATPase-coupled intramembrane lipid transporter activity"/>
    <property type="evidence" value="ECO:0007669"/>
    <property type="project" value="TreeGrafter"/>
</dbReference>
<dbReference type="PANTHER" id="PTHR24092:SF150">
    <property type="entry name" value="PHOSPHOLIPID-TRANSPORTING ATPASE"/>
    <property type="match status" value="1"/>
</dbReference>
<keyword evidence="2 5" id="KW-0812">Transmembrane</keyword>
<dbReference type="WBParaSite" id="ALUE_0001895701-mRNA-1">
    <property type="protein sequence ID" value="ALUE_0001895701-mRNA-1"/>
    <property type="gene ID" value="ALUE_0001895701"/>
</dbReference>
<dbReference type="AlphaFoldDB" id="A0A9J2QAG0"/>
<evidence type="ECO:0000256" key="2">
    <source>
        <dbReference type="ARBA" id="ARBA00022692"/>
    </source>
</evidence>
<accession>A0A9J2QAG0</accession>
<evidence type="ECO:0000313" key="7">
    <source>
        <dbReference type="WBParaSite" id="ALUE_0001895701-mRNA-1"/>
    </source>
</evidence>
<dbReference type="NCBIfam" id="TIGR01494">
    <property type="entry name" value="ATPase_P-type"/>
    <property type="match status" value="1"/>
</dbReference>
<reference evidence="7" key="1">
    <citation type="submission" date="2023-03" db="UniProtKB">
        <authorList>
            <consortium name="WormBaseParasite"/>
        </authorList>
    </citation>
    <scope>IDENTIFICATION</scope>
</reference>
<dbReference type="Gene3D" id="3.40.1110.10">
    <property type="entry name" value="Calcium-transporting ATPase, cytoplasmic domain N"/>
    <property type="match status" value="1"/>
</dbReference>
<dbReference type="GO" id="GO:0005524">
    <property type="term" value="F:ATP binding"/>
    <property type="evidence" value="ECO:0007669"/>
    <property type="project" value="InterPro"/>
</dbReference>
<dbReference type="GO" id="GO:0016887">
    <property type="term" value="F:ATP hydrolysis activity"/>
    <property type="evidence" value="ECO:0007669"/>
    <property type="project" value="InterPro"/>
</dbReference>
<keyword evidence="4 5" id="KW-0472">Membrane</keyword>
<dbReference type="InterPro" id="IPR001757">
    <property type="entry name" value="P_typ_ATPase"/>
</dbReference>
<evidence type="ECO:0000256" key="1">
    <source>
        <dbReference type="ARBA" id="ARBA00004370"/>
    </source>
</evidence>
<dbReference type="Pfam" id="PF13246">
    <property type="entry name" value="Cation_ATPase"/>
    <property type="match status" value="1"/>
</dbReference>
<dbReference type="InterPro" id="IPR036412">
    <property type="entry name" value="HAD-like_sf"/>
</dbReference>
<dbReference type="InterPro" id="IPR023214">
    <property type="entry name" value="HAD_sf"/>
</dbReference>
<comment type="subcellular location">
    <subcellularLocation>
        <location evidence="1">Membrane</location>
    </subcellularLocation>
</comment>
<name>A0A9J2QAG0_ASCLU</name>
<proteinExistence type="predicted"/>
<dbReference type="SUPFAM" id="SSF81660">
    <property type="entry name" value="Metal cation-transporting ATPase, ATP-binding domain N"/>
    <property type="match status" value="1"/>
</dbReference>
<dbReference type="GO" id="GO:0005802">
    <property type="term" value="C:trans-Golgi network"/>
    <property type="evidence" value="ECO:0007669"/>
    <property type="project" value="TreeGrafter"/>
</dbReference>
<keyword evidence="3 5" id="KW-1133">Transmembrane helix</keyword>
<organism evidence="6 7">
    <name type="scientific">Ascaris lumbricoides</name>
    <name type="common">Giant roundworm</name>
    <dbReference type="NCBI Taxonomy" id="6252"/>
    <lineage>
        <taxon>Eukaryota</taxon>
        <taxon>Metazoa</taxon>
        <taxon>Ecdysozoa</taxon>
        <taxon>Nematoda</taxon>
        <taxon>Chromadorea</taxon>
        <taxon>Rhabditida</taxon>
        <taxon>Spirurina</taxon>
        <taxon>Ascaridomorpha</taxon>
        <taxon>Ascaridoidea</taxon>
        <taxon>Ascarididae</taxon>
        <taxon>Ascaris</taxon>
    </lineage>
</organism>
<dbReference type="Proteomes" id="UP000036681">
    <property type="component" value="Unplaced"/>
</dbReference>
<feature type="transmembrane region" description="Helical" evidence="5">
    <location>
        <begin position="12"/>
        <end position="34"/>
    </location>
</feature>
<dbReference type="InterPro" id="IPR023299">
    <property type="entry name" value="ATPase_P-typ_cyto_dom_N"/>
</dbReference>
<keyword evidence="6" id="KW-1185">Reference proteome</keyword>
<evidence type="ECO:0000256" key="5">
    <source>
        <dbReference type="SAM" id="Phobius"/>
    </source>
</evidence>
<evidence type="ECO:0000256" key="3">
    <source>
        <dbReference type="ARBA" id="ARBA00022989"/>
    </source>
</evidence>
<dbReference type="SUPFAM" id="SSF56784">
    <property type="entry name" value="HAD-like"/>
    <property type="match status" value="2"/>
</dbReference>
<protein>
    <submittedName>
        <fullName evidence="7">Phospholipid-transporting ATPase</fullName>
    </submittedName>
</protein>
<evidence type="ECO:0000256" key="4">
    <source>
        <dbReference type="ARBA" id="ARBA00023136"/>
    </source>
</evidence>